<dbReference type="PANTHER" id="PTHR20905">
    <property type="entry name" value="N-ACETYLTRANSFERASE-RELATED"/>
    <property type="match status" value="1"/>
</dbReference>
<dbReference type="GO" id="GO:0008080">
    <property type="term" value="F:N-acetyltransferase activity"/>
    <property type="evidence" value="ECO:0007669"/>
    <property type="project" value="TreeGrafter"/>
</dbReference>
<organism evidence="1 2">
    <name type="scientific">Cryptotermes secundus</name>
    <dbReference type="NCBI Taxonomy" id="105785"/>
    <lineage>
        <taxon>Eukaryota</taxon>
        <taxon>Metazoa</taxon>
        <taxon>Ecdysozoa</taxon>
        <taxon>Arthropoda</taxon>
        <taxon>Hexapoda</taxon>
        <taxon>Insecta</taxon>
        <taxon>Pterygota</taxon>
        <taxon>Neoptera</taxon>
        <taxon>Polyneoptera</taxon>
        <taxon>Dictyoptera</taxon>
        <taxon>Blattodea</taxon>
        <taxon>Blattoidea</taxon>
        <taxon>Termitoidae</taxon>
        <taxon>Kalotermitidae</taxon>
        <taxon>Cryptotermitinae</taxon>
        <taxon>Cryptotermes</taxon>
    </lineage>
</organism>
<dbReference type="EMBL" id="NEVH01021208">
    <property type="protein sequence ID" value="PNF19854.1"/>
    <property type="molecule type" value="Genomic_DNA"/>
</dbReference>
<gene>
    <name evidence="1" type="ORF">B7P43_G12513</name>
</gene>
<name>A0A2J7PU61_9NEOP</name>
<comment type="caution">
    <text evidence="1">The sequence shown here is derived from an EMBL/GenBank/DDBJ whole genome shotgun (WGS) entry which is preliminary data.</text>
</comment>
<protein>
    <recommendedName>
        <fullName evidence="3">N-acetyltransferase domain-containing protein</fullName>
    </recommendedName>
</protein>
<dbReference type="Gene3D" id="3.40.630.30">
    <property type="match status" value="1"/>
</dbReference>
<dbReference type="Proteomes" id="UP000235965">
    <property type="component" value="Unassembled WGS sequence"/>
</dbReference>
<keyword evidence="2" id="KW-1185">Reference proteome</keyword>
<evidence type="ECO:0000313" key="1">
    <source>
        <dbReference type="EMBL" id="PNF19854.1"/>
    </source>
</evidence>
<dbReference type="InParanoid" id="A0A2J7PU61"/>
<accession>A0A2J7PU61</accession>
<sequence length="249" mass="28248">MAEEKSTWKRPDSLQVPTVWRRCEGLLQMSDGKKPKFIIQDLDEEYLEEAIELMSTCFCKDEVMFSALKIIDDPISMEELKNLWRDMSRQKAALVALTDDGSARPRVVGVNMTYVCRIQDKYSPDDFRGTAMKAMARDGMVFVCNYVNIFKLYGVTEFLGAFGLVVHPHYRGQGLGVEILRTRRSLGKALGLKVTMTFFSTVQGQKSAEKAGMQLLAQLPYSIFKTEDGKEVYPISVPKTLKIMAMRLD</sequence>
<dbReference type="SUPFAM" id="SSF55729">
    <property type="entry name" value="Acyl-CoA N-acyltransferases (Nat)"/>
    <property type="match status" value="1"/>
</dbReference>
<dbReference type="PANTHER" id="PTHR20905:SF32">
    <property type="entry name" value="ARYLALKYLAMINE N-ACETYLTRANSFERASE-LIKE 7, ISOFORM A"/>
    <property type="match status" value="1"/>
</dbReference>
<evidence type="ECO:0000313" key="2">
    <source>
        <dbReference type="Proteomes" id="UP000235965"/>
    </source>
</evidence>
<proteinExistence type="predicted"/>
<dbReference type="CDD" id="cd04301">
    <property type="entry name" value="NAT_SF"/>
    <property type="match status" value="1"/>
</dbReference>
<evidence type="ECO:0008006" key="3">
    <source>
        <dbReference type="Google" id="ProtNLM"/>
    </source>
</evidence>
<dbReference type="OrthoDB" id="8184310at2759"/>
<reference evidence="1 2" key="1">
    <citation type="submission" date="2017-12" db="EMBL/GenBank/DDBJ databases">
        <title>Hemimetabolous genomes reveal molecular basis of termite eusociality.</title>
        <authorList>
            <person name="Harrison M.C."/>
            <person name="Jongepier E."/>
            <person name="Robertson H.M."/>
            <person name="Arning N."/>
            <person name="Bitard-Feildel T."/>
            <person name="Chao H."/>
            <person name="Childers C.P."/>
            <person name="Dinh H."/>
            <person name="Doddapaneni H."/>
            <person name="Dugan S."/>
            <person name="Gowin J."/>
            <person name="Greiner C."/>
            <person name="Han Y."/>
            <person name="Hu H."/>
            <person name="Hughes D.S.T."/>
            <person name="Huylmans A.-K."/>
            <person name="Kemena C."/>
            <person name="Kremer L.P.M."/>
            <person name="Lee S.L."/>
            <person name="Lopez-Ezquerra A."/>
            <person name="Mallet L."/>
            <person name="Monroy-Kuhn J.M."/>
            <person name="Moser A."/>
            <person name="Murali S.C."/>
            <person name="Muzny D.M."/>
            <person name="Otani S."/>
            <person name="Piulachs M.-D."/>
            <person name="Poelchau M."/>
            <person name="Qu J."/>
            <person name="Schaub F."/>
            <person name="Wada-Katsumata A."/>
            <person name="Worley K.C."/>
            <person name="Xie Q."/>
            <person name="Ylla G."/>
            <person name="Poulsen M."/>
            <person name="Gibbs R.A."/>
            <person name="Schal C."/>
            <person name="Richards S."/>
            <person name="Belles X."/>
            <person name="Korb J."/>
            <person name="Bornberg-Bauer E."/>
        </authorList>
    </citation>
    <scope>NUCLEOTIDE SEQUENCE [LARGE SCALE GENOMIC DNA]</scope>
    <source>
        <tissue evidence="1">Whole body</tissue>
    </source>
</reference>
<dbReference type="InterPro" id="IPR016181">
    <property type="entry name" value="Acyl_CoA_acyltransferase"/>
</dbReference>
<dbReference type="AlphaFoldDB" id="A0A2J7PU61"/>